<evidence type="ECO:0000256" key="2">
    <source>
        <dbReference type="SAM" id="Phobius"/>
    </source>
</evidence>
<feature type="compositionally biased region" description="Basic residues" evidence="1">
    <location>
        <begin position="1"/>
        <end position="12"/>
    </location>
</feature>
<keyword evidence="2" id="KW-1133">Transmembrane helix</keyword>
<dbReference type="EMBL" id="CH981524">
    <property type="protein sequence ID" value="EDK42174.1"/>
    <property type="molecule type" value="Genomic_DNA"/>
</dbReference>
<dbReference type="AlphaFoldDB" id="A5DSL5"/>
<feature type="compositionally biased region" description="Polar residues" evidence="1">
    <location>
        <begin position="13"/>
        <end position="24"/>
    </location>
</feature>
<feature type="compositionally biased region" description="Acidic residues" evidence="1">
    <location>
        <begin position="132"/>
        <end position="141"/>
    </location>
</feature>
<feature type="compositionally biased region" description="Low complexity" evidence="1">
    <location>
        <begin position="30"/>
        <end position="56"/>
    </location>
</feature>
<sequence>MTIRSNKLRRKVNSVSHNSLSYVSTPGFDSGSSLKNSNSSSSASSSFNSQCSSNCSTDNGSGTSIKHKAELEEITDETLAKVEKELMIAGVNGFSDTSGACNEEFENGLIRGIMGSIESGKVSDIIIEEEENELEVEENSNDDAKKYIDKEFGGGDEKKKGEEEEEDKEEDSPCINTDEEVTKVMEQSMRLRENFAKERSEPAFINTNRLVFDDGAVFGIVSDYTNECSLQLNSINKNLDVSSFQKWLEKGFDNKNRKSKKGNTSIKAKGIGIEALRELIETINSLFRLVVDFIFSLFSLALFGIRFWIVFVLTLKELVFQTSDDFKAIMSRNNKK</sequence>
<gene>
    <name evidence="3" type="ORF">LELG_00351</name>
</gene>
<feature type="region of interest" description="Disordered" evidence="1">
    <location>
        <begin position="132"/>
        <end position="174"/>
    </location>
</feature>
<evidence type="ECO:0000313" key="4">
    <source>
        <dbReference type="Proteomes" id="UP000001996"/>
    </source>
</evidence>
<dbReference type="GeneID" id="5235704"/>
<protein>
    <submittedName>
        <fullName evidence="3">Uncharacterized protein</fullName>
    </submittedName>
</protein>
<accession>A5DSL5</accession>
<proteinExistence type="predicted"/>
<feature type="compositionally biased region" description="Basic and acidic residues" evidence="1">
    <location>
        <begin position="142"/>
        <end position="162"/>
    </location>
</feature>
<keyword evidence="2" id="KW-0472">Membrane</keyword>
<feature type="compositionally biased region" description="Acidic residues" evidence="1">
    <location>
        <begin position="163"/>
        <end position="172"/>
    </location>
</feature>
<organism evidence="3 4">
    <name type="scientific">Lodderomyces elongisporus (strain ATCC 11503 / CBS 2605 / JCM 1781 / NBRC 1676 / NRRL YB-4239)</name>
    <name type="common">Yeast</name>
    <name type="synonym">Saccharomyces elongisporus</name>
    <dbReference type="NCBI Taxonomy" id="379508"/>
    <lineage>
        <taxon>Eukaryota</taxon>
        <taxon>Fungi</taxon>
        <taxon>Dikarya</taxon>
        <taxon>Ascomycota</taxon>
        <taxon>Saccharomycotina</taxon>
        <taxon>Pichiomycetes</taxon>
        <taxon>Debaryomycetaceae</taxon>
        <taxon>Candida/Lodderomyces clade</taxon>
        <taxon>Lodderomyces</taxon>
    </lineage>
</organism>
<dbReference type="KEGG" id="lel:PVL30_000345"/>
<feature type="transmembrane region" description="Helical" evidence="2">
    <location>
        <begin position="286"/>
        <end position="309"/>
    </location>
</feature>
<name>A5DSL5_LODEL</name>
<evidence type="ECO:0000313" key="3">
    <source>
        <dbReference type="EMBL" id="EDK42174.1"/>
    </source>
</evidence>
<dbReference type="Proteomes" id="UP000001996">
    <property type="component" value="Unassembled WGS sequence"/>
</dbReference>
<keyword evidence="4" id="KW-1185">Reference proteome</keyword>
<dbReference type="VEuPathDB" id="FungiDB:LELG_00351"/>
<reference evidence="3 4" key="1">
    <citation type="journal article" date="2009" name="Nature">
        <title>Evolution of pathogenicity and sexual reproduction in eight Candida genomes.</title>
        <authorList>
            <person name="Butler G."/>
            <person name="Rasmussen M.D."/>
            <person name="Lin M.F."/>
            <person name="Santos M.A."/>
            <person name="Sakthikumar S."/>
            <person name="Munro C.A."/>
            <person name="Rheinbay E."/>
            <person name="Grabherr M."/>
            <person name="Forche A."/>
            <person name="Reedy J.L."/>
            <person name="Agrafioti I."/>
            <person name="Arnaud M.B."/>
            <person name="Bates S."/>
            <person name="Brown A.J."/>
            <person name="Brunke S."/>
            <person name="Costanzo M.C."/>
            <person name="Fitzpatrick D.A."/>
            <person name="de Groot P.W."/>
            <person name="Harris D."/>
            <person name="Hoyer L.L."/>
            <person name="Hube B."/>
            <person name="Klis F.M."/>
            <person name="Kodira C."/>
            <person name="Lennard N."/>
            <person name="Logue M.E."/>
            <person name="Martin R."/>
            <person name="Neiman A.M."/>
            <person name="Nikolaou E."/>
            <person name="Quail M.A."/>
            <person name="Quinn J."/>
            <person name="Santos M.C."/>
            <person name="Schmitzberger F.F."/>
            <person name="Sherlock G."/>
            <person name="Shah P."/>
            <person name="Silverstein K.A."/>
            <person name="Skrzypek M.S."/>
            <person name="Soll D."/>
            <person name="Staggs R."/>
            <person name="Stansfield I."/>
            <person name="Stumpf M.P."/>
            <person name="Sudbery P.E."/>
            <person name="Srikantha T."/>
            <person name="Zeng Q."/>
            <person name="Berman J."/>
            <person name="Berriman M."/>
            <person name="Heitman J."/>
            <person name="Gow N.A."/>
            <person name="Lorenz M.C."/>
            <person name="Birren B.W."/>
            <person name="Kellis M."/>
            <person name="Cuomo C.A."/>
        </authorList>
    </citation>
    <scope>NUCLEOTIDE SEQUENCE [LARGE SCALE GENOMIC DNA]</scope>
    <source>
        <strain evidence="4">ATCC 11503 / BCRC 21390 / CBS 2605 / JCM 1781 / NBRC 1676 / NRRL YB-4239</strain>
    </source>
</reference>
<evidence type="ECO:0000256" key="1">
    <source>
        <dbReference type="SAM" id="MobiDB-lite"/>
    </source>
</evidence>
<dbReference type="HOGENOM" id="CLU_826592_0_0_1"/>
<dbReference type="InParanoid" id="A5DSL5"/>
<keyword evidence="2" id="KW-0812">Transmembrane</keyword>
<feature type="region of interest" description="Disordered" evidence="1">
    <location>
        <begin position="1"/>
        <end position="63"/>
    </location>
</feature>